<reference evidence="2 3" key="1">
    <citation type="submission" date="2015-01" db="EMBL/GenBank/DDBJ databases">
        <title>Genome sequence of Mycobacterium llatzerense and Mycobacterium immunogenum recovered from brain abscess.</title>
        <authorList>
            <person name="Greninger A.L."/>
            <person name="Langelier C."/>
            <person name="Cunningham G."/>
            <person name="Chiu C.Y."/>
            <person name="Miller S."/>
        </authorList>
    </citation>
    <scope>NUCLEOTIDE SEQUENCE [LARGE SCALE GENOMIC DNA]</scope>
    <source>
        <strain evidence="2 3">CLUC14</strain>
    </source>
</reference>
<keyword evidence="3" id="KW-1185">Reference proteome</keyword>
<name>A0A0D1L3J1_9MYCO</name>
<organism evidence="2 3">
    <name type="scientific">Mycolicibacterium llatzerense</name>
    <dbReference type="NCBI Taxonomy" id="280871"/>
    <lineage>
        <taxon>Bacteria</taxon>
        <taxon>Bacillati</taxon>
        <taxon>Actinomycetota</taxon>
        <taxon>Actinomycetes</taxon>
        <taxon>Mycobacteriales</taxon>
        <taxon>Mycobacteriaceae</taxon>
        <taxon>Mycolicibacterium</taxon>
    </lineage>
</organism>
<accession>A0A0D1L3J1</accession>
<sequence>MTAMLQKPAVPVQLPPCLSDPDRWATAGDDAEPKALCRSCPRRRRCAGEAISIPGISGVVAGVHIPEGGRPRAFALRQLRAVAALAGQAGEPQSER</sequence>
<proteinExistence type="predicted"/>
<dbReference type="PROSITE" id="PS51674">
    <property type="entry name" value="4FE4S_WBL"/>
    <property type="match status" value="1"/>
</dbReference>
<evidence type="ECO:0000313" key="2">
    <source>
        <dbReference type="EMBL" id="KIU15500.1"/>
    </source>
</evidence>
<evidence type="ECO:0000313" key="3">
    <source>
        <dbReference type="Proteomes" id="UP000032221"/>
    </source>
</evidence>
<evidence type="ECO:0000259" key="1">
    <source>
        <dbReference type="PROSITE" id="PS51674"/>
    </source>
</evidence>
<dbReference type="AlphaFoldDB" id="A0A0D1L3J1"/>
<dbReference type="EMBL" id="JXST01000026">
    <property type="protein sequence ID" value="KIU15500.1"/>
    <property type="molecule type" value="Genomic_DNA"/>
</dbReference>
<comment type="caution">
    <text evidence="2">The sequence shown here is derived from an EMBL/GenBank/DDBJ whole genome shotgun (WGS) entry which is preliminary data.</text>
</comment>
<dbReference type="Pfam" id="PF02467">
    <property type="entry name" value="Whib"/>
    <property type="match status" value="1"/>
</dbReference>
<gene>
    <name evidence="2" type="ORF">TL10_18430</name>
</gene>
<protein>
    <submittedName>
        <fullName evidence="2">Transcription factor WhiB</fullName>
    </submittedName>
</protein>
<dbReference type="InterPro" id="IPR034768">
    <property type="entry name" value="4FE4S_WBL"/>
</dbReference>
<feature type="domain" description="4Fe-4S Wbl-type" evidence="1">
    <location>
        <begin position="16"/>
        <end position="70"/>
    </location>
</feature>
<dbReference type="PATRIC" id="fig|280871.6.peg.3814"/>
<dbReference type="Proteomes" id="UP000032221">
    <property type="component" value="Unassembled WGS sequence"/>
</dbReference>